<evidence type="ECO:0000259" key="10">
    <source>
        <dbReference type="Pfam" id="PF12697"/>
    </source>
</evidence>
<evidence type="ECO:0000256" key="7">
    <source>
        <dbReference type="PIRNR" id="PIRNR022950"/>
    </source>
</evidence>
<dbReference type="Proteomes" id="UP000276215">
    <property type="component" value="Unassembled WGS sequence"/>
</dbReference>
<dbReference type="PANTHER" id="PTHR14189">
    <property type="entry name" value="PROTEIN PHOSPHATASE METHYLESTERASE-1 RELATED"/>
    <property type="match status" value="1"/>
</dbReference>
<feature type="compositionally biased region" description="Acidic residues" evidence="9">
    <location>
        <begin position="32"/>
        <end position="53"/>
    </location>
</feature>
<feature type="active site" evidence="8">
    <location>
        <position position="236"/>
    </location>
</feature>
<evidence type="ECO:0000313" key="11">
    <source>
        <dbReference type="EMBL" id="RPA96203.1"/>
    </source>
</evidence>
<dbReference type="OrthoDB" id="194865at2759"/>
<sequence length="413" mass="45418">MSDLQRSFQKSKLAQFPPEPPMPLNSHLGALDEVDDEQEEEEEGQYDMEEENDLDSRTETPSSPCSSASSTSTIRPLFARPEPRKKASLEPLPWNQYFSSSLYLLHEPTSAVYHAYLTSPSNSGPLFVMHHGAGSSGLSFALLASEIRKLLPAAGILSLDSRGHGETKTPNDEDLSLPTLSQDFVTVVELVKEKCGWSGKMPDLVLVGHSLGGAVVADVAMEGKLGGSVLGYVVLDVVEGSAMDALQSMQTYLSTRPSGFTSLAQGIEWHTRSRTIRNPTSARISVPALLHHHHHPSPDQPPSSESTQQRPWRWRTDLSKTQPFWSGWFVGLSKKFLAARGGKLLILAGTDRLDRELIIGQMQGKYQLVVLPEVGHFLHEDAPGKVAGVLVEFYKRNDRSALVLPPKVSEMYK</sequence>
<feature type="active site" evidence="8">
    <location>
        <position position="376"/>
    </location>
</feature>
<dbReference type="InterPro" id="IPR029058">
    <property type="entry name" value="AB_hydrolase_fold"/>
</dbReference>
<feature type="domain" description="AB hydrolase-1" evidence="10">
    <location>
        <begin position="127"/>
        <end position="387"/>
    </location>
</feature>
<evidence type="ECO:0000313" key="12">
    <source>
        <dbReference type="Proteomes" id="UP000276215"/>
    </source>
</evidence>
<dbReference type="Pfam" id="PF12697">
    <property type="entry name" value="Abhydrolase_6"/>
    <property type="match status" value="1"/>
</dbReference>
<evidence type="ECO:0000256" key="6">
    <source>
        <dbReference type="ARBA" id="ARBA00049203"/>
    </source>
</evidence>
<proteinExistence type="inferred from homology"/>
<accession>A0A3N4JD64</accession>
<dbReference type="EMBL" id="ML120417">
    <property type="protein sequence ID" value="RPA96203.1"/>
    <property type="molecule type" value="Genomic_DNA"/>
</dbReference>
<dbReference type="InterPro" id="IPR016812">
    <property type="entry name" value="PPase_methylesterase_euk"/>
</dbReference>
<feature type="compositionally biased region" description="Low complexity" evidence="9">
    <location>
        <begin position="59"/>
        <end position="73"/>
    </location>
</feature>
<keyword evidence="3 7" id="KW-0719">Serine esterase</keyword>
<evidence type="ECO:0000256" key="3">
    <source>
        <dbReference type="ARBA" id="ARBA00022487"/>
    </source>
</evidence>
<comment type="function">
    <text evidence="5">Demethylates proteins that have been reversibly carboxymethylated. Demethylates the phosphatase PP2A catalytic subunit.</text>
</comment>
<keyword evidence="4 7" id="KW-0378">Hydrolase</keyword>
<dbReference type="EC" id="3.1.1.-" evidence="7"/>
<comment type="catalytic activity">
    <reaction evidence="6">
        <text>[phosphatase 2A protein]-C-terminal L-leucine methyl ester + H2O = [phosphatase 2A protein]-C-terminal L-leucine + methanol + H(+)</text>
        <dbReference type="Rhea" id="RHEA:48548"/>
        <dbReference type="Rhea" id="RHEA-COMP:12134"/>
        <dbReference type="Rhea" id="RHEA-COMP:12135"/>
        <dbReference type="ChEBI" id="CHEBI:15377"/>
        <dbReference type="ChEBI" id="CHEBI:15378"/>
        <dbReference type="ChEBI" id="CHEBI:17790"/>
        <dbReference type="ChEBI" id="CHEBI:90516"/>
        <dbReference type="ChEBI" id="CHEBI:90517"/>
        <dbReference type="EC" id="3.1.1.89"/>
    </reaction>
</comment>
<feature type="compositionally biased region" description="Polar residues" evidence="9">
    <location>
        <begin position="1"/>
        <end position="12"/>
    </location>
</feature>
<dbReference type="STRING" id="1336337.A0A3N4JD64"/>
<evidence type="ECO:0000256" key="8">
    <source>
        <dbReference type="PIRSR" id="PIRSR022950-1"/>
    </source>
</evidence>
<evidence type="ECO:0000256" key="2">
    <source>
        <dbReference type="ARBA" id="ARBA00020672"/>
    </source>
</evidence>
<evidence type="ECO:0000256" key="1">
    <source>
        <dbReference type="ARBA" id="ARBA00008645"/>
    </source>
</evidence>
<dbReference type="SUPFAM" id="SSF53474">
    <property type="entry name" value="alpha/beta-Hydrolases"/>
    <property type="match status" value="1"/>
</dbReference>
<evidence type="ECO:0000256" key="9">
    <source>
        <dbReference type="SAM" id="MobiDB-lite"/>
    </source>
</evidence>
<feature type="region of interest" description="Disordered" evidence="9">
    <location>
        <begin position="1"/>
        <end position="80"/>
    </location>
</feature>
<dbReference type="GO" id="GO:0051723">
    <property type="term" value="F:protein methylesterase activity"/>
    <property type="evidence" value="ECO:0007669"/>
    <property type="project" value="UniProtKB-EC"/>
</dbReference>
<dbReference type="PIRSF" id="PIRSF022950">
    <property type="entry name" value="PPase_methylesterase_euk"/>
    <property type="match status" value="1"/>
</dbReference>
<dbReference type="AlphaFoldDB" id="A0A3N4JD64"/>
<dbReference type="Gene3D" id="3.40.50.1820">
    <property type="entry name" value="alpha/beta hydrolase"/>
    <property type="match status" value="1"/>
</dbReference>
<dbReference type="PANTHER" id="PTHR14189:SF0">
    <property type="entry name" value="PROTEIN PHOSPHATASE METHYLESTERASE 1"/>
    <property type="match status" value="1"/>
</dbReference>
<organism evidence="11 12">
    <name type="scientific">Choiromyces venosus 120613-1</name>
    <dbReference type="NCBI Taxonomy" id="1336337"/>
    <lineage>
        <taxon>Eukaryota</taxon>
        <taxon>Fungi</taxon>
        <taxon>Dikarya</taxon>
        <taxon>Ascomycota</taxon>
        <taxon>Pezizomycotina</taxon>
        <taxon>Pezizomycetes</taxon>
        <taxon>Pezizales</taxon>
        <taxon>Tuberaceae</taxon>
        <taxon>Choiromyces</taxon>
    </lineage>
</organism>
<dbReference type="FunFam" id="3.40.50.1820:FF:000186">
    <property type="entry name" value="Protein phosphatase methylesterase 1"/>
    <property type="match status" value="1"/>
</dbReference>
<dbReference type="InterPro" id="IPR000073">
    <property type="entry name" value="AB_hydrolase_1"/>
</dbReference>
<name>A0A3N4JD64_9PEZI</name>
<feature type="active site" evidence="8">
    <location>
        <position position="210"/>
    </location>
</feature>
<evidence type="ECO:0000256" key="4">
    <source>
        <dbReference type="ARBA" id="ARBA00022801"/>
    </source>
</evidence>
<gene>
    <name evidence="11" type="ORF">L873DRAFT_1926810</name>
</gene>
<protein>
    <recommendedName>
        <fullName evidence="2 7">Protein phosphatase methylesterase 1</fullName>
        <shortName evidence="7">PME-1</shortName>
        <ecNumber evidence="7">3.1.1.-</ecNumber>
    </recommendedName>
</protein>
<comment type="similarity">
    <text evidence="1 7">Belongs to the AB hydrolase superfamily.</text>
</comment>
<feature type="region of interest" description="Disordered" evidence="9">
    <location>
        <begin position="291"/>
        <end position="313"/>
    </location>
</feature>
<reference evidence="11 12" key="1">
    <citation type="journal article" date="2018" name="Nat. Ecol. Evol.">
        <title>Pezizomycetes genomes reveal the molecular basis of ectomycorrhizal truffle lifestyle.</title>
        <authorList>
            <person name="Murat C."/>
            <person name="Payen T."/>
            <person name="Noel B."/>
            <person name="Kuo A."/>
            <person name="Morin E."/>
            <person name="Chen J."/>
            <person name="Kohler A."/>
            <person name="Krizsan K."/>
            <person name="Balestrini R."/>
            <person name="Da Silva C."/>
            <person name="Montanini B."/>
            <person name="Hainaut M."/>
            <person name="Levati E."/>
            <person name="Barry K.W."/>
            <person name="Belfiori B."/>
            <person name="Cichocki N."/>
            <person name="Clum A."/>
            <person name="Dockter R.B."/>
            <person name="Fauchery L."/>
            <person name="Guy J."/>
            <person name="Iotti M."/>
            <person name="Le Tacon F."/>
            <person name="Lindquist E.A."/>
            <person name="Lipzen A."/>
            <person name="Malagnac F."/>
            <person name="Mello A."/>
            <person name="Molinier V."/>
            <person name="Miyauchi S."/>
            <person name="Poulain J."/>
            <person name="Riccioni C."/>
            <person name="Rubini A."/>
            <person name="Sitrit Y."/>
            <person name="Splivallo R."/>
            <person name="Traeger S."/>
            <person name="Wang M."/>
            <person name="Zifcakova L."/>
            <person name="Wipf D."/>
            <person name="Zambonelli A."/>
            <person name="Paolocci F."/>
            <person name="Nowrousian M."/>
            <person name="Ottonello S."/>
            <person name="Baldrian P."/>
            <person name="Spatafora J.W."/>
            <person name="Henrissat B."/>
            <person name="Nagy L.G."/>
            <person name="Aury J.M."/>
            <person name="Wincker P."/>
            <person name="Grigoriev I.V."/>
            <person name="Bonfante P."/>
            <person name="Martin F.M."/>
        </authorList>
    </citation>
    <scope>NUCLEOTIDE SEQUENCE [LARGE SCALE GENOMIC DNA]</scope>
    <source>
        <strain evidence="11 12">120613-1</strain>
    </source>
</reference>
<keyword evidence="12" id="KW-1185">Reference proteome</keyword>
<evidence type="ECO:0000256" key="5">
    <source>
        <dbReference type="ARBA" id="ARBA00024741"/>
    </source>
</evidence>